<organism evidence="2 3">
    <name type="scientific">Phytophthora nicotianae P1976</name>
    <dbReference type="NCBI Taxonomy" id="1317066"/>
    <lineage>
        <taxon>Eukaryota</taxon>
        <taxon>Sar</taxon>
        <taxon>Stramenopiles</taxon>
        <taxon>Oomycota</taxon>
        <taxon>Peronosporomycetes</taxon>
        <taxon>Peronosporales</taxon>
        <taxon>Peronosporaceae</taxon>
        <taxon>Phytophthora</taxon>
    </lineage>
</organism>
<feature type="signal peptide" evidence="1">
    <location>
        <begin position="1"/>
        <end position="23"/>
    </location>
</feature>
<dbReference type="PROSITE" id="PS51367">
    <property type="entry name" value="THAUMATIN_2"/>
    <property type="match status" value="1"/>
</dbReference>
<dbReference type="InterPro" id="IPR001938">
    <property type="entry name" value="Thaumatin"/>
</dbReference>
<evidence type="ECO:0008006" key="4">
    <source>
        <dbReference type="Google" id="ProtNLM"/>
    </source>
</evidence>
<dbReference type="Proteomes" id="UP000028582">
    <property type="component" value="Unassembled WGS sequence"/>
</dbReference>
<gene>
    <name evidence="2" type="ORF">F444_19558</name>
</gene>
<proteinExistence type="predicted"/>
<dbReference type="SUPFAM" id="SSF49870">
    <property type="entry name" value="Osmotin, thaumatin-like protein"/>
    <property type="match status" value="1"/>
</dbReference>
<protein>
    <recommendedName>
        <fullName evidence="4">Thaumatin-like protein</fullName>
    </recommendedName>
</protein>
<accession>A0A080Z7C0</accession>
<evidence type="ECO:0000313" key="3">
    <source>
        <dbReference type="Proteomes" id="UP000028582"/>
    </source>
</evidence>
<evidence type="ECO:0000313" key="2">
    <source>
        <dbReference type="EMBL" id="ETO62531.1"/>
    </source>
</evidence>
<dbReference type="PANTHER" id="PTHR31737">
    <property type="entry name" value="PROTEIN TOS1"/>
    <property type="match status" value="1"/>
</dbReference>
<feature type="chain" id="PRO_5001752754" description="Thaumatin-like protein" evidence="1">
    <location>
        <begin position="24"/>
        <end position="194"/>
    </location>
</feature>
<dbReference type="SMART" id="SM00205">
    <property type="entry name" value="THN"/>
    <property type="match status" value="1"/>
</dbReference>
<dbReference type="InterPro" id="IPR037176">
    <property type="entry name" value="Osmotin/thaumatin-like_sf"/>
</dbReference>
<dbReference type="Gene3D" id="2.60.110.10">
    <property type="entry name" value="Thaumatin"/>
    <property type="match status" value="1"/>
</dbReference>
<comment type="caution">
    <text evidence="2">The sequence shown here is derived from an EMBL/GenBank/DDBJ whole genome shotgun (WGS) entry which is preliminary data.</text>
</comment>
<dbReference type="PANTHER" id="PTHR31737:SF2">
    <property type="entry name" value="PROTEIN TOS1"/>
    <property type="match status" value="1"/>
</dbReference>
<dbReference type="AlphaFoldDB" id="A0A080Z7C0"/>
<reference evidence="2 3" key="1">
    <citation type="submission" date="2013-11" db="EMBL/GenBank/DDBJ databases">
        <title>The Genome Sequence of Phytophthora parasitica P1976.</title>
        <authorList>
            <consortium name="The Broad Institute Genomics Platform"/>
            <person name="Russ C."/>
            <person name="Tyler B."/>
            <person name="Panabieres F."/>
            <person name="Shan W."/>
            <person name="Tripathy S."/>
            <person name="Grunwald N."/>
            <person name="Machado M."/>
            <person name="Johnson C.S."/>
            <person name="Walker B."/>
            <person name="Young S."/>
            <person name="Zeng Q."/>
            <person name="Gargeya S."/>
            <person name="Fitzgerald M."/>
            <person name="Haas B."/>
            <person name="Abouelleil A."/>
            <person name="Allen A.W."/>
            <person name="Alvarado L."/>
            <person name="Arachchi H.M."/>
            <person name="Berlin A.M."/>
            <person name="Chapman S.B."/>
            <person name="Gainer-Dewar J."/>
            <person name="Goldberg J."/>
            <person name="Griggs A."/>
            <person name="Gujja S."/>
            <person name="Hansen M."/>
            <person name="Howarth C."/>
            <person name="Imamovic A."/>
            <person name="Ireland A."/>
            <person name="Larimer J."/>
            <person name="McCowan C."/>
            <person name="Murphy C."/>
            <person name="Pearson M."/>
            <person name="Poon T.W."/>
            <person name="Priest M."/>
            <person name="Roberts A."/>
            <person name="Saif S."/>
            <person name="Shea T."/>
            <person name="Sisk P."/>
            <person name="Sykes S."/>
            <person name="Wortman J."/>
            <person name="Nusbaum C."/>
            <person name="Birren B."/>
        </authorList>
    </citation>
    <scope>NUCLEOTIDE SEQUENCE [LARGE SCALE GENOMIC DNA]</scope>
    <source>
        <strain evidence="2 3">P1976</strain>
    </source>
</reference>
<evidence type="ECO:0000256" key="1">
    <source>
        <dbReference type="SAM" id="SignalP"/>
    </source>
</evidence>
<name>A0A080Z7C0_PHYNI</name>
<dbReference type="OrthoDB" id="430315at2759"/>
<keyword evidence="1" id="KW-0732">Signal</keyword>
<sequence>MQLHMLVATFLATFLAAATTVDAIPVNFYNHCSTVIELYNNTYTEMINPGCSTTRHLEEGFSGMFRNGWNPQATLAEFAVSWGFLWYDISIIPTSPQSGPDNCLSLEDCKKHTGGVGFNTPIQIAPSGCTTITCLVDGCVDAYQYPTDDWKTHACPDTTPNVDVTFCPGGSSVVETPAPTKPKCPRRCTASLRS</sequence>
<dbReference type="EMBL" id="ANJA01003576">
    <property type="protein sequence ID" value="ETO62531.1"/>
    <property type="molecule type" value="Genomic_DNA"/>
</dbReference>